<dbReference type="OrthoDB" id="3628183at2"/>
<name>A0A2T0Q015_9ACTN</name>
<evidence type="ECO:0000313" key="3">
    <source>
        <dbReference type="EMBL" id="PRX97141.1"/>
    </source>
</evidence>
<dbReference type="InterPro" id="IPR044217">
    <property type="entry name" value="CLPT1/2"/>
</dbReference>
<gene>
    <name evidence="3" type="ORF">CLV72_106177</name>
</gene>
<dbReference type="PANTHER" id="PTHR47016:SF5">
    <property type="entry name" value="CLP DOMAIN SUPERFAMILY PROTEIN"/>
    <property type="match status" value="1"/>
</dbReference>
<feature type="domain" description="Clp R" evidence="2">
    <location>
        <begin position="94"/>
        <end position="237"/>
    </location>
</feature>
<comment type="caution">
    <text evidence="3">The sequence shown here is derived from an EMBL/GenBank/DDBJ whole genome shotgun (WGS) entry which is preliminary data.</text>
</comment>
<keyword evidence="1" id="KW-0677">Repeat</keyword>
<dbReference type="PROSITE" id="PS51903">
    <property type="entry name" value="CLP_R"/>
    <property type="match status" value="1"/>
</dbReference>
<dbReference type="RefSeq" id="WP_106248931.1">
    <property type="nucleotide sequence ID" value="NZ_PVZC01000006.1"/>
</dbReference>
<dbReference type="InterPro" id="IPR036628">
    <property type="entry name" value="Clp_N_dom_sf"/>
</dbReference>
<dbReference type="Proteomes" id="UP000237846">
    <property type="component" value="Unassembled WGS sequence"/>
</dbReference>
<reference evidence="3 4" key="1">
    <citation type="submission" date="2018-03" db="EMBL/GenBank/DDBJ databases">
        <title>Genomic Encyclopedia of Archaeal and Bacterial Type Strains, Phase II (KMG-II): from individual species to whole genera.</title>
        <authorList>
            <person name="Goeker M."/>
        </authorList>
    </citation>
    <scope>NUCLEOTIDE SEQUENCE [LARGE SCALE GENOMIC DNA]</scope>
    <source>
        <strain evidence="3 4">DSM 45601</strain>
    </source>
</reference>
<accession>A0A2T0Q015</accession>
<dbReference type="EMBL" id="PVZC01000006">
    <property type="protein sequence ID" value="PRX97141.1"/>
    <property type="molecule type" value="Genomic_DNA"/>
</dbReference>
<keyword evidence="4" id="KW-1185">Reference proteome</keyword>
<evidence type="ECO:0000313" key="4">
    <source>
        <dbReference type="Proteomes" id="UP000237846"/>
    </source>
</evidence>
<dbReference type="SUPFAM" id="SSF81923">
    <property type="entry name" value="Double Clp-N motif"/>
    <property type="match status" value="1"/>
</dbReference>
<dbReference type="AlphaFoldDB" id="A0A2T0Q015"/>
<proteinExistence type="predicted"/>
<dbReference type="InterPro" id="IPR004176">
    <property type="entry name" value="Clp_R_N"/>
</dbReference>
<dbReference type="Gene3D" id="1.10.1780.10">
    <property type="entry name" value="Clp, N-terminal domain"/>
    <property type="match status" value="1"/>
</dbReference>
<dbReference type="PANTHER" id="PTHR47016">
    <property type="entry name" value="ATP-DEPENDENT CLP PROTEASE ATP-BINDING SUBUNIT CLPT1, CHLOROPLASTIC"/>
    <property type="match status" value="1"/>
</dbReference>
<evidence type="ECO:0000259" key="2">
    <source>
        <dbReference type="PROSITE" id="PS51903"/>
    </source>
</evidence>
<protein>
    <submittedName>
        <fullName evidence="3">ClpA/ClpB-like protein</fullName>
    </submittedName>
</protein>
<dbReference type="Pfam" id="PF02861">
    <property type="entry name" value="Clp_N"/>
    <property type="match status" value="1"/>
</dbReference>
<evidence type="ECO:0000256" key="1">
    <source>
        <dbReference type="PROSITE-ProRule" id="PRU01251"/>
    </source>
</evidence>
<sequence>MTKPHPVRLDDLIRYVKTENPGDDPLQRLSGAVQVSAHVGEVADHLIGHFVDQARRAGASWTDIGRHMGVSKQAAQQRFVPKQTEDPVTSGKRFSRLTSRARTAIARAHEEARRHGHAVVDTGHVLLALLDDPESIACLAVVRLGADLGRAREAAAEVLGPPAEPGSPEQIPLGSAATKVLELAVREALRLGHDHVGSEHILLGLLRDERSAGARALVGLGITRKRAEEAIMSLLSAADRPKQG</sequence>
<organism evidence="3 4">
    <name type="scientific">Allonocardiopsis opalescens</name>
    <dbReference type="NCBI Taxonomy" id="1144618"/>
    <lineage>
        <taxon>Bacteria</taxon>
        <taxon>Bacillati</taxon>
        <taxon>Actinomycetota</taxon>
        <taxon>Actinomycetes</taxon>
        <taxon>Streptosporangiales</taxon>
        <taxon>Allonocardiopsis</taxon>
    </lineage>
</organism>